<gene>
    <name evidence="1" type="ORF">F5613_002102</name>
</gene>
<dbReference type="RefSeq" id="WP_179399671.1">
    <property type="nucleotide sequence ID" value="NZ_JACCCY010000003.1"/>
</dbReference>
<dbReference type="Proteomes" id="UP000574332">
    <property type="component" value="Unassembled WGS sequence"/>
</dbReference>
<dbReference type="AlphaFoldDB" id="A0A8E2D4C5"/>
<comment type="caution">
    <text evidence="1">The sequence shown here is derived from an EMBL/GenBank/DDBJ whole genome shotgun (WGS) entry which is preliminary data.</text>
</comment>
<dbReference type="EMBL" id="JACCCY010000003">
    <property type="protein sequence ID" value="NYI49972.1"/>
    <property type="molecule type" value="Genomic_DNA"/>
</dbReference>
<name>A0A8E2D4C5_9PORP</name>
<accession>A0A8E2D4C5</accession>
<organism evidence="1 2">
    <name type="scientific">Macellibacteroides fermentans</name>
    <dbReference type="NCBI Taxonomy" id="879969"/>
    <lineage>
        <taxon>Bacteria</taxon>
        <taxon>Pseudomonadati</taxon>
        <taxon>Bacteroidota</taxon>
        <taxon>Bacteroidia</taxon>
        <taxon>Bacteroidales</taxon>
        <taxon>Porphyromonadaceae</taxon>
        <taxon>Macellibacteroides</taxon>
    </lineage>
</organism>
<reference evidence="1 2" key="1">
    <citation type="submission" date="2020-07" db="EMBL/GenBank/DDBJ databases">
        <title>Genomic Encyclopedia of Type Strains, Phase IV (KMG-IV): sequencing the most valuable type-strain genomes for metagenomic binning, comparative biology and taxonomic classification.</title>
        <authorList>
            <person name="Goeker M."/>
        </authorList>
    </citation>
    <scope>NUCLEOTIDE SEQUENCE [LARGE SCALE GENOMIC DNA]</scope>
    <source>
        <strain evidence="1 2">DSM 23697</strain>
    </source>
</reference>
<evidence type="ECO:0000313" key="1">
    <source>
        <dbReference type="EMBL" id="NYI49972.1"/>
    </source>
</evidence>
<evidence type="ECO:0000313" key="2">
    <source>
        <dbReference type="Proteomes" id="UP000574332"/>
    </source>
</evidence>
<sequence length="155" mass="17825">MECELELYLENENVNIYSIRTNGEKLEIEKFLEKFPPGSTYEKDINIILAAIKKIISNGALERYFRPEGSYADGIGAIPIEGNRLRLYCIRVSDSILVIGNGDVKQVKKWQECPILSQYVEQLKKLQEKLTQSLKDRTTTIVNKNINGRLKFNIK</sequence>
<proteinExistence type="predicted"/>
<protein>
    <submittedName>
        <fullName evidence="1">Uncharacterized protein</fullName>
    </submittedName>
</protein>
<keyword evidence="2" id="KW-1185">Reference proteome</keyword>